<name>A0A3P8V8F7_CYNSE</name>
<comment type="catalytic activity">
    <reaction evidence="9">
        <text>adenosine + H2O + H(+) = inosine + NH4(+)</text>
        <dbReference type="Rhea" id="RHEA:24408"/>
        <dbReference type="ChEBI" id="CHEBI:15377"/>
        <dbReference type="ChEBI" id="CHEBI:15378"/>
        <dbReference type="ChEBI" id="CHEBI:16335"/>
        <dbReference type="ChEBI" id="CHEBI:17596"/>
        <dbReference type="ChEBI" id="CHEBI:28938"/>
        <dbReference type="EC" id="3.5.4.4"/>
    </reaction>
</comment>
<dbReference type="FunFam" id="3.20.20.140:FF:000017">
    <property type="entry name" value="Adenosine deaminase 2"/>
    <property type="match status" value="1"/>
</dbReference>
<keyword evidence="6" id="KW-0479">Metal-binding</keyword>
<dbReference type="GO" id="GO:0006154">
    <property type="term" value="P:adenosine catabolic process"/>
    <property type="evidence" value="ECO:0007669"/>
    <property type="project" value="InterPro"/>
</dbReference>
<dbReference type="PANTHER" id="PTHR11409:SF44">
    <property type="entry name" value="ADENOSINE DEAMINASE"/>
    <property type="match status" value="1"/>
</dbReference>
<proteinExistence type="inferred from homology"/>
<dbReference type="Gene3D" id="3.20.20.140">
    <property type="entry name" value="Metal-dependent hydrolases"/>
    <property type="match status" value="1"/>
</dbReference>
<dbReference type="SUPFAM" id="SSF51556">
    <property type="entry name" value="Metallo-dependent hydrolases"/>
    <property type="match status" value="1"/>
</dbReference>
<dbReference type="Ensembl" id="ENSCSET00000010891.1">
    <property type="protein sequence ID" value="ENSCSEP00000010762.1"/>
    <property type="gene ID" value="ENSCSEG00000006894.1"/>
</dbReference>
<evidence type="ECO:0000256" key="8">
    <source>
        <dbReference type="ARBA" id="ARBA00022801"/>
    </source>
</evidence>
<dbReference type="CDD" id="cd01321">
    <property type="entry name" value="ADGF"/>
    <property type="match status" value="1"/>
</dbReference>
<comment type="cofactor">
    <cofactor evidence="1">
        <name>Zn(2+)</name>
        <dbReference type="ChEBI" id="CHEBI:29105"/>
    </cofactor>
</comment>
<evidence type="ECO:0000256" key="2">
    <source>
        <dbReference type="ARBA" id="ARBA00004613"/>
    </source>
</evidence>
<organism evidence="13 14">
    <name type="scientific">Cynoglossus semilaevis</name>
    <name type="common">Tongue sole</name>
    <dbReference type="NCBI Taxonomy" id="244447"/>
    <lineage>
        <taxon>Eukaryota</taxon>
        <taxon>Metazoa</taxon>
        <taxon>Chordata</taxon>
        <taxon>Craniata</taxon>
        <taxon>Vertebrata</taxon>
        <taxon>Euteleostomi</taxon>
        <taxon>Actinopterygii</taxon>
        <taxon>Neopterygii</taxon>
        <taxon>Teleostei</taxon>
        <taxon>Neoteleostei</taxon>
        <taxon>Acanthomorphata</taxon>
        <taxon>Carangaria</taxon>
        <taxon>Pleuronectiformes</taxon>
        <taxon>Pleuronectoidei</taxon>
        <taxon>Cynoglossidae</taxon>
        <taxon>Cynoglossinae</taxon>
        <taxon>Cynoglossus</taxon>
    </lineage>
</organism>
<keyword evidence="7 10" id="KW-0732">Signal</keyword>
<keyword evidence="5" id="KW-0964">Secreted</keyword>
<protein>
    <recommendedName>
        <fullName evidence="4">adenosine deaminase</fullName>
        <ecNumber evidence="4">3.5.4.4</ecNumber>
    </recommendedName>
</protein>
<dbReference type="PANTHER" id="PTHR11409">
    <property type="entry name" value="ADENOSINE DEAMINASE"/>
    <property type="match status" value="1"/>
</dbReference>
<dbReference type="GeneID" id="103382705"/>
<comment type="similarity">
    <text evidence="3">Belongs to the metallo-dependent hydrolases superfamily. Adenosine and AMP deaminases family. ADGF subfamily.</text>
</comment>
<keyword evidence="8" id="KW-0378">Hydrolase</keyword>
<evidence type="ECO:0000256" key="3">
    <source>
        <dbReference type="ARBA" id="ARBA00006083"/>
    </source>
</evidence>
<evidence type="ECO:0000256" key="6">
    <source>
        <dbReference type="ARBA" id="ARBA00022723"/>
    </source>
</evidence>
<dbReference type="KEGG" id="csem:103382705"/>
<dbReference type="GO" id="GO:0046872">
    <property type="term" value="F:metal ion binding"/>
    <property type="evidence" value="ECO:0007669"/>
    <property type="project" value="UniProtKB-KW"/>
</dbReference>
<dbReference type="Proteomes" id="UP000265120">
    <property type="component" value="Chromosome 8"/>
</dbReference>
<dbReference type="InterPro" id="IPR006331">
    <property type="entry name" value="ADGF"/>
</dbReference>
<dbReference type="InterPro" id="IPR001365">
    <property type="entry name" value="A_deaminase_dom"/>
</dbReference>
<dbReference type="InterPro" id="IPR032466">
    <property type="entry name" value="Metal_Hydrolase"/>
</dbReference>
<dbReference type="GO" id="GO:0005615">
    <property type="term" value="C:extracellular space"/>
    <property type="evidence" value="ECO:0007669"/>
    <property type="project" value="InterPro"/>
</dbReference>
<evidence type="ECO:0000256" key="10">
    <source>
        <dbReference type="SAM" id="SignalP"/>
    </source>
</evidence>
<dbReference type="GO" id="GO:0030223">
    <property type="term" value="P:neutrophil differentiation"/>
    <property type="evidence" value="ECO:0007669"/>
    <property type="project" value="Ensembl"/>
</dbReference>
<dbReference type="CTD" id="559295"/>
<evidence type="ECO:0000256" key="9">
    <source>
        <dbReference type="ARBA" id="ARBA00047764"/>
    </source>
</evidence>
<evidence type="ECO:0000259" key="12">
    <source>
        <dbReference type="Pfam" id="PF08451"/>
    </source>
</evidence>
<evidence type="ECO:0000313" key="14">
    <source>
        <dbReference type="Proteomes" id="UP000265120"/>
    </source>
</evidence>
<comment type="subcellular location">
    <subcellularLocation>
        <location evidence="2">Secreted</location>
    </subcellularLocation>
</comment>
<dbReference type="Pfam" id="PF00962">
    <property type="entry name" value="A_deaminase"/>
    <property type="match status" value="1"/>
</dbReference>
<evidence type="ECO:0000256" key="4">
    <source>
        <dbReference type="ARBA" id="ARBA00012784"/>
    </source>
</evidence>
<dbReference type="GO" id="GO:0060837">
    <property type="term" value="P:blood vessel endothelial cell differentiation"/>
    <property type="evidence" value="ECO:0007669"/>
    <property type="project" value="Ensembl"/>
</dbReference>
<dbReference type="InterPro" id="IPR006330">
    <property type="entry name" value="Ado/ade_deaminase"/>
</dbReference>
<dbReference type="OrthoDB" id="7202371at2759"/>
<evidence type="ECO:0000256" key="5">
    <source>
        <dbReference type="ARBA" id="ARBA00022525"/>
    </source>
</evidence>
<dbReference type="InterPro" id="IPR013659">
    <property type="entry name" value="A_deaminase_N"/>
</dbReference>
<dbReference type="EC" id="3.5.4.4" evidence="4"/>
<accession>A0A3P8V8F7</accession>
<dbReference type="GO" id="GO:0046103">
    <property type="term" value="P:inosine biosynthetic process"/>
    <property type="evidence" value="ECO:0007669"/>
    <property type="project" value="TreeGrafter"/>
</dbReference>
<evidence type="ECO:0000313" key="13">
    <source>
        <dbReference type="Ensembl" id="ENSCSEP00000010762.1"/>
    </source>
</evidence>
<evidence type="ECO:0000259" key="11">
    <source>
        <dbReference type="Pfam" id="PF00962"/>
    </source>
</evidence>
<dbReference type="AlphaFoldDB" id="A0A3P8V8F7"/>
<dbReference type="NCBIfam" id="TIGR01431">
    <property type="entry name" value="adm_rel"/>
    <property type="match status" value="1"/>
</dbReference>
<feature type="chain" id="PRO_5044596984" description="adenosine deaminase" evidence="10">
    <location>
        <begin position="26"/>
        <end position="504"/>
    </location>
</feature>
<dbReference type="Pfam" id="PF08451">
    <property type="entry name" value="A_deaminase_N"/>
    <property type="match status" value="1"/>
</dbReference>
<dbReference type="STRING" id="244447.ENSCSEP00000010753"/>
<dbReference type="Ensembl" id="ENSCSET00000010882.1">
    <property type="protein sequence ID" value="ENSCSEP00000010753.1"/>
    <property type="gene ID" value="ENSCSEG00000006894.1"/>
</dbReference>
<dbReference type="RefSeq" id="XP_008313805.1">
    <property type="nucleotide sequence ID" value="XM_008315583.2"/>
</dbReference>
<keyword evidence="14" id="KW-1185">Reference proteome</keyword>
<feature type="signal peptide" evidence="10">
    <location>
        <begin position="1"/>
        <end position="25"/>
    </location>
</feature>
<dbReference type="OMA" id="FQACFGP"/>
<reference evidence="13 14" key="1">
    <citation type="journal article" date="2014" name="Nat. Genet.">
        <title>Whole-genome sequence of a flatfish provides insights into ZW sex chromosome evolution and adaptation to a benthic lifestyle.</title>
        <authorList>
            <person name="Chen S."/>
            <person name="Zhang G."/>
            <person name="Shao C."/>
            <person name="Huang Q."/>
            <person name="Liu G."/>
            <person name="Zhang P."/>
            <person name="Song W."/>
            <person name="An N."/>
            <person name="Chalopin D."/>
            <person name="Volff J.N."/>
            <person name="Hong Y."/>
            <person name="Li Q."/>
            <person name="Sha Z."/>
            <person name="Zhou H."/>
            <person name="Xie M."/>
            <person name="Yu Q."/>
            <person name="Liu Y."/>
            <person name="Xiang H."/>
            <person name="Wang N."/>
            <person name="Wu K."/>
            <person name="Yang C."/>
            <person name="Zhou Q."/>
            <person name="Liao X."/>
            <person name="Yang L."/>
            <person name="Hu Q."/>
            <person name="Zhang J."/>
            <person name="Meng L."/>
            <person name="Jin L."/>
            <person name="Tian Y."/>
            <person name="Lian J."/>
            <person name="Yang J."/>
            <person name="Miao G."/>
            <person name="Liu S."/>
            <person name="Liang Z."/>
            <person name="Yan F."/>
            <person name="Li Y."/>
            <person name="Sun B."/>
            <person name="Zhang H."/>
            <person name="Zhang J."/>
            <person name="Zhu Y."/>
            <person name="Du M."/>
            <person name="Zhao Y."/>
            <person name="Schartl M."/>
            <person name="Tang Q."/>
            <person name="Wang J."/>
        </authorList>
    </citation>
    <scope>NUCLEOTIDE SEQUENCE</scope>
</reference>
<feature type="domain" description="Adenosine/AMP deaminase N-terminal" evidence="12">
    <location>
        <begin position="31"/>
        <end position="97"/>
    </location>
</feature>
<evidence type="ECO:0000256" key="1">
    <source>
        <dbReference type="ARBA" id="ARBA00001947"/>
    </source>
</evidence>
<evidence type="ECO:0000256" key="7">
    <source>
        <dbReference type="ARBA" id="ARBA00022729"/>
    </source>
</evidence>
<reference evidence="13" key="2">
    <citation type="submission" date="2025-05" db="UniProtKB">
        <authorList>
            <consortium name="Ensembl"/>
        </authorList>
    </citation>
    <scope>IDENTIFICATION</scope>
</reference>
<dbReference type="GeneTree" id="ENSGT00950000183113"/>
<sequence length="504" mass="57699">MLLSLHQTRVTFLPLLLLFWRSSDGMPDPAQRELLIHQEESRLTGGQVTLREEAEKKLDAHLHHLKEKEISAPQFLPSMHFFKAKPFIQKSPVFKLLQKMPKGAALHIHSSALVSVEWLVKNVTYRPHCHICFTWDNNVRFLFSDSQPFPRWDCFYWQLLETLRSRLEDPTEFDNSLMKHLSVFTEDPDHEYPNQDAVWEKFEKSFIAAAGLITHAPVLRDYYYRGLEELHQDNIMYLELRSGVSKTYEMDGTIHDRVWTLKTFQEVTKKFTADHPDFLGARMIISAHRALGVNEVKDVVKEAVELHKTFPDVVAGFDMVGREDSGRTLWFYRDALSLPEELGSTLPFYFHAGETDNEGTDVDQNILDALLFNTKRIGHGFALAHHPLAKELSRRKDVPVELCPISNQVLKLVSDLRNHPAAVLMSEGHPLVISSDDPSLFGTTGLSYDFYQAFVGIGGLKANLGTLKELALNSIKYSSLPAQLKEKGRLLWQSKWETFVAEQS</sequence>
<dbReference type="GO" id="GO:0004000">
    <property type="term" value="F:adenosine deaminase activity"/>
    <property type="evidence" value="ECO:0007669"/>
    <property type="project" value="InterPro"/>
</dbReference>
<feature type="domain" description="Adenosine deaminase" evidence="11">
    <location>
        <begin position="195"/>
        <end position="486"/>
    </location>
</feature>